<comment type="function">
    <text evidence="1">Cilium- and flagellum-specific protein that plays a role in axonemal structure organization and motility. May play a role in outer and inner dynein arm assembly.</text>
</comment>
<dbReference type="GO" id="GO:0005930">
    <property type="term" value="C:axoneme"/>
    <property type="evidence" value="ECO:0007669"/>
    <property type="project" value="UniProtKB-SubCell"/>
</dbReference>
<name>A0A8C8T116_9SAUR</name>
<protein>
    <recommendedName>
        <fullName evidence="4">Cilia- and flagella-associated protein 300</fullName>
    </recommendedName>
</protein>
<accession>A0A8C8T116</accession>
<reference evidence="8" key="1">
    <citation type="submission" date="2025-08" db="UniProtKB">
        <authorList>
            <consortium name="Ensembl"/>
        </authorList>
    </citation>
    <scope>IDENTIFICATION</scope>
</reference>
<dbReference type="PANTHER" id="PTHR31078">
    <property type="entry name" value="CILIA- AND FLAGELLA-ASSOCIATED PROTEIN 300"/>
    <property type="match status" value="1"/>
</dbReference>
<dbReference type="AlphaFoldDB" id="A0A8C8T116"/>
<comment type="subcellular location">
    <subcellularLocation>
        <location evidence="2">Cytoplasm</location>
        <location evidence="2">Cytoskeleton</location>
        <location evidence="2">Cilium axoneme</location>
    </subcellularLocation>
</comment>
<evidence type="ECO:0000256" key="2">
    <source>
        <dbReference type="ARBA" id="ARBA00004430"/>
    </source>
</evidence>
<keyword evidence="5" id="KW-0963">Cytoplasm</keyword>
<evidence type="ECO:0000256" key="3">
    <source>
        <dbReference type="ARBA" id="ARBA00009205"/>
    </source>
</evidence>
<evidence type="ECO:0000256" key="7">
    <source>
        <dbReference type="ARBA" id="ARBA00023273"/>
    </source>
</evidence>
<comment type="similarity">
    <text evidence="3">Belongs to the CFAP300 family.</text>
</comment>
<keyword evidence="9" id="KW-1185">Reference proteome</keyword>
<organism evidence="8 9">
    <name type="scientific">Pelusios castaneus</name>
    <name type="common">West African mud turtle</name>
    <dbReference type="NCBI Taxonomy" id="367368"/>
    <lineage>
        <taxon>Eukaryota</taxon>
        <taxon>Metazoa</taxon>
        <taxon>Chordata</taxon>
        <taxon>Craniata</taxon>
        <taxon>Vertebrata</taxon>
        <taxon>Euteleostomi</taxon>
        <taxon>Archelosauria</taxon>
        <taxon>Testudinata</taxon>
        <taxon>Testudines</taxon>
        <taxon>Pleurodira</taxon>
        <taxon>Pelomedusidae</taxon>
        <taxon>Pelusios</taxon>
    </lineage>
</organism>
<evidence type="ECO:0000313" key="8">
    <source>
        <dbReference type="Ensembl" id="ENSPCEP00000026567.1"/>
    </source>
</evidence>
<proteinExistence type="inferred from homology"/>
<keyword evidence="6" id="KW-0206">Cytoskeleton</keyword>
<dbReference type="PANTHER" id="PTHR31078:SF1">
    <property type="entry name" value="CILIA- AND FLAGELLA-ASSOCIATED PROTEIN 300"/>
    <property type="match status" value="1"/>
</dbReference>
<sequence>MAAGDEASEPRFAFRYLPQKTCPALEHGDTQGRLRKWGMYGRITTQAFSFDQHFKVYQKDEFVKAFFNDPNVSTNLKLLTASGQWTTLAKLCFCK</sequence>
<dbReference type="Proteomes" id="UP000694393">
    <property type="component" value="Unplaced"/>
</dbReference>
<dbReference type="Pfam" id="PF14926">
    <property type="entry name" value="CFAP300"/>
    <property type="match status" value="1"/>
</dbReference>
<dbReference type="Ensembl" id="ENSPCET00000027452.1">
    <property type="protein sequence ID" value="ENSPCEP00000026567.1"/>
    <property type="gene ID" value="ENSPCEG00000019901.1"/>
</dbReference>
<evidence type="ECO:0000256" key="6">
    <source>
        <dbReference type="ARBA" id="ARBA00023212"/>
    </source>
</evidence>
<evidence type="ECO:0000256" key="4">
    <source>
        <dbReference type="ARBA" id="ARBA00022174"/>
    </source>
</evidence>
<dbReference type="InterPro" id="IPR029416">
    <property type="entry name" value="CFAP300"/>
</dbReference>
<keyword evidence="7" id="KW-0966">Cell projection</keyword>
<evidence type="ECO:0000313" key="9">
    <source>
        <dbReference type="Proteomes" id="UP000694393"/>
    </source>
</evidence>
<reference evidence="8" key="2">
    <citation type="submission" date="2025-09" db="UniProtKB">
        <authorList>
            <consortium name="Ensembl"/>
        </authorList>
    </citation>
    <scope>IDENTIFICATION</scope>
</reference>
<evidence type="ECO:0000256" key="5">
    <source>
        <dbReference type="ARBA" id="ARBA00022490"/>
    </source>
</evidence>
<evidence type="ECO:0000256" key="1">
    <source>
        <dbReference type="ARBA" id="ARBA00002404"/>
    </source>
</evidence>